<organism evidence="1 2">
    <name type="scientific">Brassica cretica</name>
    <name type="common">Mustard</name>
    <dbReference type="NCBI Taxonomy" id="69181"/>
    <lineage>
        <taxon>Eukaryota</taxon>
        <taxon>Viridiplantae</taxon>
        <taxon>Streptophyta</taxon>
        <taxon>Embryophyta</taxon>
        <taxon>Tracheophyta</taxon>
        <taxon>Spermatophyta</taxon>
        <taxon>Magnoliopsida</taxon>
        <taxon>eudicotyledons</taxon>
        <taxon>Gunneridae</taxon>
        <taxon>Pentapetalae</taxon>
        <taxon>rosids</taxon>
        <taxon>malvids</taxon>
        <taxon>Brassicales</taxon>
        <taxon>Brassicaceae</taxon>
        <taxon>Brassiceae</taxon>
        <taxon>Brassica</taxon>
    </lineage>
</organism>
<protein>
    <submittedName>
        <fullName evidence="1">Uncharacterized protein</fullName>
    </submittedName>
</protein>
<dbReference type="Proteomes" id="UP000712281">
    <property type="component" value="Unassembled WGS sequence"/>
</dbReference>
<sequence>MANLFVESEETVYIKIFGDPIFDVYDDEGRIRDRDNELCDKMDNRRDELSLQDNWFGLVECSNLKNQTFIWAYTKRSTIENMFCYLVENKVSSSRFFMIHMVHPHAKVNIDEVFHYYFAREEFYYWKKVKRKEKEKFGYHGQSFETEDHG</sequence>
<accession>A0A8S9J974</accession>
<gene>
    <name evidence="1" type="ORF">F2Q68_00001938</name>
</gene>
<dbReference type="EMBL" id="QGKW02001660">
    <property type="protein sequence ID" value="KAF2577896.1"/>
    <property type="molecule type" value="Genomic_DNA"/>
</dbReference>
<proteinExistence type="predicted"/>
<comment type="caution">
    <text evidence="1">The sequence shown here is derived from an EMBL/GenBank/DDBJ whole genome shotgun (WGS) entry which is preliminary data.</text>
</comment>
<name>A0A8S9J974_BRACR</name>
<reference evidence="1" key="1">
    <citation type="submission" date="2019-12" db="EMBL/GenBank/DDBJ databases">
        <title>Genome sequencing and annotation of Brassica cretica.</title>
        <authorList>
            <person name="Studholme D.J."/>
            <person name="Sarris P.F."/>
        </authorList>
    </citation>
    <scope>NUCLEOTIDE SEQUENCE</scope>
    <source>
        <strain evidence="1">PFS-001/15</strain>
        <tissue evidence="1">Leaf</tissue>
    </source>
</reference>
<dbReference type="AlphaFoldDB" id="A0A8S9J974"/>
<evidence type="ECO:0000313" key="2">
    <source>
        <dbReference type="Proteomes" id="UP000712281"/>
    </source>
</evidence>
<evidence type="ECO:0000313" key="1">
    <source>
        <dbReference type="EMBL" id="KAF2577896.1"/>
    </source>
</evidence>